<dbReference type="Proteomes" id="UP001165393">
    <property type="component" value="Unassembled WGS sequence"/>
</dbReference>
<organism evidence="3 4">
    <name type="scientific">Echinimonas agarilytica</name>
    <dbReference type="NCBI Taxonomy" id="1215918"/>
    <lineage>
        <taxon>Bacteria</taxon>
        <taxon>Pseudomonadati</taxon>
        <taxon>Pseudomonadota</taxon>
        <taxon>Gammaproteobacteria</taxon>
        <taxon>Alteromonadales</taxon>
        <taxon>Echinimonadaceae</taxon>
        <taxon>Echinimonas</taxon>
    </lineage>
</organism>
<evidence type="ECO:0000256" key="1">
    <source>
        <dbReference type="SAM" id="MobiDB-lite"/>
    </source>
</evidence>
<feature type="chain" id="PRO_5041378522" evidence="2">
    <location>
        <begin position="26"/>
        <end position="590"/>
    </location>
</feature>
<dbReference type="Pfam" id="PF11949">
    <property type="entry name" value="DUF3466"/>
    <property type="match status" value="1"/>
</dbReference>
<name>A0AA42B8S0_9GAMM</name>
<keyword evidence="4" id="KW-1185">Reference proteome</keyword>
<accession>A0AA42B8S0</accession>
<evidence type="ECO:0000313" key="3">
    <source>
        <dbReference type="EMBL" id="MCM2681172.1"/>
    </source>
</evidence>
<sequence length="590" mass="65572">MKQLSMTLKPLSIAVLSACCLSAQAAPLYELTELGVTDDAEVHNYATGGTSPQADSGLVVGMGSIVGQIIFDEDDIDPDDDDNEDDDIITDPGDDDDDDDNEAEEGITDEDLREFTQYRGTYYALYHDSLLSTNPAWTRIRVWDNEVLDDGEYRGTANDYVYGTNDSFVITGTGSAPYYVLRWTDDDDNEFGVIQRDFDSRAFAYRVGDDEETGRVALMPGESTYGGFSEAYAISNQVLDGPAQGDMVVVGSSSVSLTEASEQSVLECLESELEVPEEYCHTFSAYNVEAYLWQVDSNLTEVDSLALGLMFEPSDTFVTNASIYSRAFAVNDNGYVVGESVSYRDLEEKDEVNLNYYAAIYRHFVNGFDPDGEDVILDITDRDEYFRSIAIDINNNNYAVGMGYRNINGVTRTKVFYAKVDEDIPTTTEIPSFFNSSAMTVKDINNDNVMVGEYEWEPRPGGVQRRMHAYAYKIGDDSFVDLNNAIECGSEWNIVEASTIRDDGVILATATKNIPIVDNDGNPIVDEDGNEVLRVVARAVALTFNPDGELQDCENADEAFPDHDRQGAGFGLVSLLLPMGWWMRRRYNRK</sequence>
<dbReference type="RefSeq" id="WP_251262656.1">
    <property type="nucleotide sequence ID" value="NZ_JAMQGP010000009.1"/>
</dbReference>
<dbReference type="AlphaFoldDB" id="A0AA42B8S0"/>
<evidence type="ECO:0000313" key="4">
    <source>
        <dbReference type="Proteomes" id="UP001165393"/>
    </source>
</evidence>
<feature type="region of interest" description="Disordered" evidence="1">
    <location>
        <begin position="73"/>
        <end position="106"/>
    </location>
</feature>
<keyword evidence="2" id="KW-0732">Signal</keyword>
<protein>
    <submittedName>
        <fullName evidence="3">DUF3466 family protein</fullName>
    </submittedName>
</protein>
<evidence type="ECO:0000256" key="2">
    <source>
        <dbReference type="SAM" id="SignalP"/>
    </source>
</evidence>
<dbReference type="InterPro" id="IPR022562">
    <property type="entry name" value="DUF3466"/>
</dbReference>
<feature type="signal peptide" evidence="2">
    <location>
        <begin position="1"/>
        <end position="25"/>
    </location>
</feature>
<dbReference type="EMBL" id="JAMQGP010000009">
    <property type="protein sequence ID" value="MCM2681172.1"/>
    <property type="molecule type" value="Genomic_DNA"/>
</dbReference>
<proteinExistence type="predicted"/>
<gene>
    <name evidence="3" type="ORF">NAF29_16110</name>
</gene>
<reference evidence="3 4" key="1">
    <citation type="journal article" date="2013" name="Antonie Van Leeuwenhoek">
        <title>Echinimonas agarilytica gen. nov., sp. nov., a new gammaproteobacterium isolated from the sea urchin Strongylocentrotus intermedius.</title>
        <authorList>
            <person name="Nedashkovskaya O.I."/>
            <person name="Stenkova A.M."/>
            <person name="Zhukova N.V."/>
            <person name="Van Trappen S."/>
            <person name="Lee J.S."/>
            <person name="Kim S.B."/>
        </authorList>
    </citation>
    <scope>NUCLEOTIDE SEQUENCE [LARGE SCALE GENOMIC DNA]</scope>
    <source>
        <strain evidence="3 4">KMM 6351</strain>
    </source>
</reference>
<comment type="caution">
    <text evidence="3">The sequence shown here is derived from an EMBL/GenBank/DDBJ whole genome shotgun (WGS) entry which is preliminary data.</text>
</comment>